<dbReference type="InterPro" id="IPR031339">
    <property type="entry name" value="DUF4942"/>
</dbReference>
<evidence type="ECO:0000256" key="2">
    <source>
        <dbReference type="ARBA" id="ARBA00022679"/>
    </source>
</evidence>
<dbReference type="InterPro" id="IPR002052">
    <property type="entry name" value="DNA_methylase_N6_adenine_CS"/>
</dbReference>
<organism evidence="6 7">
    <name type="scientific">Serratia aquatilis</name>
    <dbReference type="NCBI Taxonomy" id="1737515"/>
    <lineage>
        <taxon>Bacteria</taxon>
        <taxon>Pseudomonadati</taxon>
        <taxon>Pseudomonadota</taxon>
        <taxon>Gammaproteobacteria</taxon>
        <taxon>Enterobacterales</taxon>
        <taxon>Yersiniaceae</taxon>
        <taxon>Serratia</taxon>
    </lineage>
</organism>
<name>A0ABV6E9F7_9GAMM</name>
<evidence type="ECO:0000259" key="4">
    <source>
        <dbReference type="Pfam" id="PF05175"/>
    </source>
</evidence>
<dbReference type="EMBL" id="JBHLXG010000003">
    <property type="protein sequence ID" value="MFC0225651.1"/>
    <property type="molecule type" value="Genomic_DNA"/>
</dbReference>
<feature type="domain" description="Methyltransferase small" evidence="4">
    <location>
        <begin position="468"/>
        <end position="528"/>
    </location>
</feature>
<reference evidence="6 7" key="1">
    <citation type="submission" date="2024-09" db="EMBL/GenBank/DDBJ databases">
        <authorList>
            <person name="Sun Q."/>
            <person name="Mori K."/>
        </authorList>
    </citation>
    <scope>NUCLEOTIDE SEQUENCE [LARGE SCALE GENOMIC DNA]</scope>
    <source>
        <strain evidence="6 7">CCM 8626</strain>
    </source>
</reference>
<feature type="domain" description="DUF4942" evidence="5">
    <location>
        <begin position="130"/>
        <end position="282"/>
    </location>
</feature>
<dbReference type="RefSeq" id="WP_380673144.1">
    <property type="nucleotide sequence ID" value="NZ_CP173186.1"/>
</dbReference>
<gene>
    <name evidence="6" type="ORF">ACFFJ3_03880</name>
</gene>
<dbReference type="InterPro" id="IPR007848">
    <property type="entry name" value="Small_mtfrase_dom"/>
</dbReference>
<dbReference type="CDD" id="cd02440">
    <property type="entry name" value="AdoMet_MTases"/>
    <property type="match status" value="1"/>
</dbReference>
<sequence>MSELVLQEDFFAPASTDLIDGLLGQYKQLRSDIEMMAELIKTHGVSVYHFLNGNRGNHDRYIRSVDEIFELNGAIASLNADFWQKALNLTDVYEYMPNNRREEWREQIQNPQGVKAKGISQYDARQGGQKKEWEVEPLPDFEEEAVRPTITALLNARQQFFSERVDGIFRALSGEHVTNRPEGFGKRMILARVYNDWGSTEYRMAGYIQDLRIVIAKFMGRDEPRWNATDSALLAARRRPGEWLALDGGALRVRGYLKGTAHLEVHPEMAWRLNCILAQLYPMAIPPQFRQKPKRKLKDFVMMGKPLPFAVLGELARMKTERYTPWRRERWEEPLEPLTTNPFNRAFDYGDYDKAVREQAEKVLETIGGVKVMAGPRKNISLWEFDYEPASVLDEIIASGCIPDQKSHQFYPTPASLAERCIELADIGLNDVCLEPSAGMGGLAEFMPQDRTTCVEISPVHCRVLEAKGFSVVQADFIKWAESQNAKFDRIVMNPPFSEGRAVAHVQAAAECLKPGGRLVAIMPSGNKDKDILPGWQVDWSEPISNEFAGTSISVVILTATREG</sequence>
<dbReference type="Gene3D" id="3.40.50.150">
    <property type="entry name" value="Vaccinia Virus protein VP39"/>
    <property type="match status" value="1"/>
</dbReference>
<evidence type="ECO:0000256" key="3">
    <source>
        <dbReference type="ARBA" id="ARBA00022691"/>
    </source>
</evidence>
<keyword evidence="3" id="KW-0949">S-adenosyl-L-methionine</keyword>
<dbReference type="Pfam" id="PF05175">
    <property type="entry name" value="MTS"/>
    <property type="match status" value="1"/>
</dbReference>
<proteinExistence type="predicted"/>
<keyword evidence="7" id="KW-1185">Reference proteome</keyword>
<dbReference type="PROSITE" id="PS00092">
    <property type="entry name" value="N6_MTASE"/>
    <property type="match status" value="1"/>
</dbReference>
<evidence type="ECO:0000259" key="5">
    <source>
        <dbReference type="Pfam" id="PF13708"/>
    </source>
</evidence>
<keyword evidence="1" id="KW-0489">Methyltransferase</keyword>
<keyword evidence="2" id="KW-0808">Transferase</keyword>
<evidence type="ECO:0000256" key="1">
    <source>
        <dbReference type="ARBA" id="ARBA00022603"/>
    </source>
</evidence>
<dbReference type="PRINTS" id="PR00507">
    <property type="entry name" value="N12N6MTFRASE"/>
</dbReference>
<evidence type="ECO:0000313" key="7">
    <source>
        <dbReference type="Proteomes" id="UP001589792"/>
    </source>
</evidence>
<evidence type="ECO:0000313" key="6">
    <source>
        <dbReference type="EMBL" id="MFC0225651.1"/>
    </source>
</evidence>
<accession>A0ABV6E9F7</accession>
<dbReference type="InterPro" id="IPR029063">
    <property type="entry name" value="SAM-dependent_MTases_sf"/>
</dbReference>
<protein>
    <submittedName>
        <fullName evidence="6">DUF4942 domain-containing protein</fullName>
    </submittedName>
</protein>
<dbReference type="SUPFAM" id="SSF53335">
    <property type="entry name" value="S-adenosyl-L-methionine-dependent methyltransferases"/>
    <property type="match status" value="1"/>
</dbReference>
<dbReference type="Proteomes" id="UP001589792">
    <property type="component" value="Unassembled WGS sequence"/>
</dbReference>
<dbReference type="Pfam" id="PF13708">
    <property type="entry name" value="DUF4942"/>
    <property type="match status" value="1"/>
</dbReference>
<comment type="caution">
    <text evidence="6">The sequence shown here is derived from an EMBL/GenBank/DDBJ whole genome shotgun (WGS) entry which is preliminary data.</text>
</comment>